<evidence type="ECO:0000313" key="2">
    <source>
        <dbReference type="EMBL" id="KAK0638581.1"/>
    </source>
</evidence>
<name>A0AA39XQY2_9PEZI</name>
<accession>A0AA39XQY2</accession>
<evidence type="ECO:0000313" key="3">
    <source>
        <dbReference type="Proteomes" id="UP001174936"/>
    </source>
</evidence>
<dbReference type="AlphaFoldDB" id="A0AA39XQY2"/>
<reference evidence="2" key="1">
    <citation type="submission" date="2023-06" db="EMBL/GenBank/DDBJ databases">
        <title>Genome-scale phylogeny and comparative genomics of the fungal order Sordariales.</title>
        <authorList>
            <consortium name="Lawrence Berkeley National Laboratory"/>
            <person name="Hensen N."/>
            <person name="Bonometti L."/>
            <person name="Westerberg I."/>
            <person name="Brannstrom I.O."/>
            <person name="Guillou S."/>
            <person name="Cros-Aarteil S."/>
            <person name="Calhoun S."/>
            <person name="Haridas S."/>
            <person name="Kuo A."/>
            <person name="Mondo S."/>
            <person name="Pangilinan J."/>
            <person name="Riley R."/>
            <person name="Labutti K."/>
            <person name="Andreopoulos B."/>
            <person name="Lipzen A."/>
            <person name="Chen C."/>
            <person name="Yanf M."/>
            <person name="Daum C."/>
            <person name="Ng V."/>
            <person name="Clum A."/>
            <person name="Steindorff A."/>
            <person name="Ohm R."/>
            <person name="Martin F."/>
            <person name="Silar P."/>
            <person name="Natvig D."/>
            <person name="Lalanne C."/>
            <person name="Gautier V."/>
            <person name="Ament-Velasquez S.L."/>
            <person name="Kruys A."/>
            <person name="Hutchinson M.I."/>
            <person name="Powell A.J."/>
            <person name="Barry K."/>
            <person name="Miller A.N."/>
            <person name="Grigoriev I.V."/>
            <person name="Debuchy R."/>
            <person name="Gladieux P."/>
            <person name="Thoren M.H."/>
            <person name="Johannesson H."/>
        </authorList>
    </citation>
    <scope>NUCLEOTIDE SEQUENCE</scope>
    <source>
        <strain evidence="2">SMH2532-1</strain>
    </source>
</reference>
<organism evidence="2 3">
    <name type="scientific">Cercophora newfieldiana</name>
    <dbReference type="NCBI Taxonomy" id="92897"/>
    <lineage>
        <taxon>Eukaryota</taxon>
        <taxon>Fungi</taxon>
        <taxon>Dikarya</taxon>
        <taxon>Ascomycota</taxon>
        <taxon>Pezizomycotina</taxon>
        <taxon>Sordariomycetes</taxon>
        <taxon>Sordariomycetidae</taxon>
        <taxon>Sordariales</taxon>
        <taxon>Lasiosphaeriaceae</taxon>
        <taxon>Cercophora</taxon>
    </lineage>
</organism>
<comment type="caution">
    <text evidence="2">The sequence shown here is derived from an EMBL/GenBank/DDBJ whole genome shotgun (WGS) entry which is preliminary data.</text>
</comment>
<feature type="transmembrane region" description="Helical" evidence="1">
    <location>
        <begin position="6"/>
        <end position="23"/>
    </location>
</feature>
<keyword evidence="1" id="KW-0472">Membrane</keyword>
<dbReference type="EMBL" id="JAULSV010000007">
    <property type="protein sequence ID" value="KAK0638581.1"/>
    <property type="molecule type" value="Genomic_DNA"/>
</dbReference>
<protein>
    <submittedName>
        <fullName evidence="2">Uncharacterized protein</fullName>
    </submittedName>
</protein>
<proteinExistence type="predicted"/>
<sequence>MESCAVDGIFIALIMLPLLFSRWRPRLRLLGSNVPSVDVIIPYAARPPSVPERERLMGMQGKNGVRYAKEDAKKGSWSL</sequence>
<keyword evidence="1" id="KW-1133">Transmembrane helix</keyword>
<dbReference type="Proteomes" id="UP001174936">
    <property type="component" value="Unassembled WGS sequence"/>
</dbReference>
<evidence type="ECO:0000256" key="1">
    <source>
        <dbReference type="SAM" id="Phobius"/>
    </source>
</evidence>
<keyword evidence="1" id="KW-0812">Transmembrane</keyword>
<keyword evidence="3" id="KW-1185">Reference proteome</keyword>
<gene>
    <name evidence="2" type="ORF">B0T16DRAFT_462347</name>
</gene>